<organism evidence="7 8">
    <name type="scientific">Oryzias melastigma</name>
    <name type="common">Marine medaka</name>
    <dbReference type="NCBI Taxonomy" id="30732"/>
    <lineage>
        <taxon>Eukaryota</taxon>
        <taxon>Metazoa</taxon>
        <taxon>Chordata</taxon>
        <taxon>Craniata</taxon>
        <taxon>Vertebrata</taxon>
        <taxon>Euteleostomi</taxon>
        <taxon>Actinopterygii</taxon>
        <taxon>Neopterygii</taxon>
        <taxon>Teleostei</taxon>
        <taxon>Neoteleostei</taxon>
        <taxon>Acanthomorphata</taxon>
        <taxon>Ovalentaria</taxon>
        <taxon>Atherinomorphae</taxon>
        <taxon>Beloniformes</taxon>
        <taxon>Adrianichthyidae</taxon>
        <taxon>Oryziinae</taxon>
        <taxon>Oryzias</taxon>
    </lineage>
</organism>
<protein>
    <recommendedName>
        <fullName evidence="6">EGF-like domain-containing protein</fullName>
    </recommendedName>
</protein>
<dbReference type="PROSITE" id="PS00010">
    <property type="entry name" value="ASX_HYDROXYL"/>
    <property type="match status" value="1"/>
</dbReference>
<keyword evidence="1 5" id="KW-0245">EGF-like domain</keyword>
<evidence type="ECO:0000313" key="8">
    <source>
        <dbReference type="Proteomes" id="UP000261560"/>
    </source>
</evidence>
<dbReference type="Ensembl" id="ENSOMET00000032382.1">
    <property type="protein sequence ID" value="ENSOMEP00000011614.1"/>
    <property type="gene ID" value="ENSOMEG00000012931.1"/>
</dbReference>
<proteinExistence type="predicted"/>
<dbReference type="InterPro" id="IPR000742">
    <property type="entry name" value="EGF"/>
</dbReference>
<reference evidence="7" key="1">
    <citation type="submission" date="2025-08" db="UniProtKB">
        <authorList>
            <consortium name="Ensembl"/>
        </authorList>
    </citation>
    <scope>IDENTIFICATION</scope>
</reference>
<accession>A0A3B3C207</accession>
<reference evidence="7" key="2">
    <citation type="submission" date="2025-09" db="UniProtKB">
        <authorList>
            <consortium name="Ensembl"/>
        </authorList>
    </citation>
    <scope>IDENTIFICATION</scope>
</reference>
<evidence type="ECO:0000256" key="5">
    <source>
        <dbReference type="PROSITE-ProRule" id="PRU00076"/>
    </source>
</evidence>
<name>A0A3B3C207_ORYME</name>
<dbReference type="PROSITE" id="PS01186">
    <property type="entry name" value="EGF_2"/>
    <property type="match status" value="1"/>
</dbReference>
<sequence>MNECLENPGICQNGICINTDGSFRCECPFGYNLDFTGVNCVGKAFE</sequence>
<dbReference type="SMART" id="SM00179">
    <property type="entry name" value="EGF_CA"/>
    <property type="match status" value="1"/>
</dbReference>
<dbReference type="GO" id="GO:0005509">
    <property type="term" value="F:calcium ion binding"/>
    <property type="evidence" value="ECO:0007669"/>
    <property type="project" value="InterPro"/>
</dbReference>
<dbReference type="PROSITE" id="PS50026">
    <property type="entry name" value="EGF_3"/>
    <property type="match status" value="1"/>
</dbReference>
<dbReference type="CDD" id="cd00054">
    <property type="entry name" value="EGF_CA"/>
    <property type="match status" value="1"/>
</dbReference>
<dbReference type="STRING" id="30732.ENSOMEP00000011614"/>
<dbReference type="InterPro" id="IPR000152">
    <property type="entry name" value="EGF-type_Asp/Asn_hydroxyl_site"/>
</dbReference>
<keyword evidence="2" id="KW-0677">Repeat</keyword>
<dbReference type="Proteomes" id="UP000261560">
    <property type="component" value="Unplaced"/>
</dbReference>
<dbReference type="InterPro" id="IPR001881">
    <property type="entry name" value="EGF-like_Ca-bd_dom"/>
</dbReference>
<keyword evidence="8" id="KW-1185">Reference proteome</keyword>
<dbReference type="SUPFAM" id="SSF57196">
    <property type="entry name" value="EGF/Laminin"/>
    <property type="match status" value="1"/>
</dbReference>
<feature type="domain" description="EGF-like" evidence="6">
    <location>
        <begin position="1"/>
        <end position="41"/>
    </location>
</feature>
<dbReference type="AlphaFoldDB" id="A0A3B3C207"/>
<evidence type="ECO:0000256" key="1">
    <source>
        <dbReference type="ARBA" id="ARBA00022536"/>
    </source>
</evidence>
<comment type="caution">
    <text evidence="5">Lacks conserved residue(s) required for the propagation of feature annotation.</text>
</comment>
<evidence type="ECO:0000313" key="7">
    <source>
        <dbReference type="Ensembl" id="ENSOMEP00000011614.1"/>
    </source>
</evidence>
<evidence type="ECO:0000259" key="6">
    <source>
        <dbReference type="PROSITE" id="PS50026"/>
    </source>
</evidence>
<evidence type="ECO:0000256" key="3">
    <source>
        <dbReference type="ARBA" id="ARBA00023157"/>
    </source>
</evidence>
<dbReference type="FunFam" id="2.10.25.10:FF:000003">
    <property type="entry name" value="fibrillin-1 isoform X1"/>
    <property type="match status" value="1"/>
</dbReference>
<dbReference type="PaxDb" id="30732-ENSOMEP00000011614"/>
<dbReference type="Pfam" id="PF07645">
    <property type="entry name" value="EGF_CA"/>
    <property type="match status" value="1"/>
</dbReference>
<dbReference type="Gene3D" id="2.10.25.10">
    <property type="entry name" value="Laminin"/>
    <property type="match status" value="1"/>
</dbReference>
<evidence type="ECO:0000256" key="4">
    <source>
        <dbReference type="ARBA" id="ARBA00023180"/>
    </source>
</evidence>
<keyword evidence="3" id="KW-1015">Disulfide bond</keyword>
<keyword evidence="4" id="KW-0325">Glycoprotein</keyword>
<evidence type="ECO:0000256" key="2">
    <source>
        <dbReference type="ARBA" id="ARBA00022737"/>
    </source>
</evidence>
<dbReference type="SMART" id="SM00181">
    <property type="entry name" value="EGF"/>
    <property type="match status" value="1"/>
</dbReference>
<dbReference type="InterPro" id="IPR049883">
    <property type="entry name" value="NOTCH1_EGF-like"/>
</dbReference>